<feature type="binding site" evidence="9">
    <location>
        <position position="140"/>
    </location>
    <ligand>
        <name>L-histidine</name>
        <dbReference type="ChEBI" id="CHEBI:57595"/>
    </ligand>
</feature>
<dbReference type="CDD" id="cd00773">
    <property type="entry name" value="HisRS-like_core"/>
    <property type="match status" value="1"/>
</dbReference>
<dbReference type="KEGG" id="saqi:AXG55_09440"/>
<dbReference type="SUPFAM" id="SSF52954">
    <property type="entry name" value="Class II aaRS ABD-related"/>
    <property type="match status" value="1"/>
</dbReference>
<dbReference type="GO" id="GO:0005524">
    <property type="term" value="F:ATP binding"/>
    <property type="evidence" value="ECO:0007669"/>
    <property type="project" value="UniProtKB-UniRule"/>
</dbReference>
<dbReference type="HAMAP" id="MF_00127">
    <property type="entry name" value="His_tRNA_synth"/>
    <property type="match status" value="1"/>
</dbReference>
<keyword evidence="6 8" id="KW-0030">Aminoacyl-tRNA synthetase</keyword>
<dbReference type="AlphaFoldDB" id="A0A1L4D1P6"/>
<accession>A0A1L4D1P6</accession>
<dbReference type="RefSeq" id="WP_148697868.1">
    <property type="nucleotide sequence ID" value="NZ_CP017834.1"/>
</dbReference>
<comment type="subcellular location">
    <subcellularLocation>
        <location evidence="8">Cytoplasm</location>
    </subcellularLocation>
</comment>
<dbReference type="STRING" id="1915309.AXG55_09440"/>
<dbReference type="InterPro" id="IPR006195">
    <property type="entry name" value="aa-tRNA-synth_II"/>
</dbReference>
<evidence type="ECO:0000256" key="7">
    <source>
        <dbReference type="ARBA" id="ARBA00047639"/>
    </source>
</evidence>
<dbReference type="InterPro" id="IPR041715">
    <property type="entry name" value="HisRS-like_core"/>
</dbReference>
<feature type="binding site" evidence="9">
    <location>
        <position position="280"/>
    </location>
    <ligand>
        <name>L-histidine</name>
        <dbReference type="ChEBI" id="CHEBI:57595"/>
    </ligand>
</feature>
<dbReference type="NCBIfam" id="TIGR00442">
    <property type="entry name" value="hisS"/>
    <property type="match status" value="1"/>
</dbReference>
<keyword evidence="12" id="KW-1185">Reference proteome</keyword>
<dbReference type="GO" id="GO:0004821">
    <property type="term" value="F:histidine-tRNA ligase activity"/>
    <property type="evidence" value="ECO:0007669"/>
    <property type="project" value="UniProtKB-UniRule"/>
</dbReference>
<dbReference type="Proteomes" id="UP000184731">
    <property type="component" value="Chromosome"/>
</dbReference>
<dbReference type="PROSITE" id="PS50862">
    <property type="entry name" value="AA_TRNA_LIGASE_II"/>
    <property type="match status" value="1"/>
</dbReference>
<comment type="catalytic activity">
    <reaction evidence="7 8">
        <text>tRNA(His) + L-histidine + ATP = L-histidyl-tRNA(His) + AMP + diphosphate + H(+)</text>
        <dbReference type="Rhea" id="RHEA:17313"/>
        <dbReference type="Rhea" id="RHEA-COMP:9665"/>
        <dbReference type="Rhea" id="RHEA-COMP:9689"/>
        <dbReference type="ChEBI" id="CHEBI:15378"/>
        <dbReference type="ChEBI" id="CHEBI:30616"/>
        <dbReference type="ChEBI" id="CHEBI:33019"/>
        <dbReference type="ChEBI" id="CHEBI:57595"/>
        <dbReference type="ChEBI" id="CHEBI:78442"/>
        <dbReference type="ChEBI" id="CHEBI:78527"/>
        <dbReference type="ChEBI" id="CHEBI:456215"/>
        <dbReference type="EC" id="6.1.1.21"/>
    </reaction>
</comment>
<evidence type="ECO:0000256" key="9">
    <source>
        <dbReference type="PIRSR" id="PIRSR001549-1"/>
    </source>
</evidence>
<feature type="binding site" evidence="9">
    <location>
        <begin position="92"/>
        <end position="94"/>
    </location>
    <ligand>
        <name>L-histidine</name>
        <dbReference type="ChEBI" id="CHEBI:57595"/>
    </ligand>
</feature>
<evidence type="ECO:0000256" key="8">
    <source>
        <dbReference type="HAMAP-Rule" id="MF_00127"/>
    </source>
</evidence>
<sequence>MSGSLPQKSKKTSLSTQGYKGTRDFYPTDQRLKNYIYSKIHKLFKSYGYEEYNGPFVEHLELYAAKSSEEIVREQLYSFTDKGERVLAIRPEMTPTLARMVASKQKELIKPIRWYSIPTCMRYERPQRGRLREFDQLNVDILGGHPLDEDVEIILSAIDTLRSVGASYEHFKVKINHRGIVNAFLSKVLNIQSDNISVLMRLLDKKDKISNEVFFHECQKLNLNENQISKLNSFMSSSIEDVINLLGDHAQPAKELKQRLDILIELTSANCIHFSPDIMRGFDYYTGMVFEVFDNHPENNRALFGGGRYDNLVGAFGGEELPGVGYGMGDVCVANFMEVHGLIPELSKETDVCVLRFSEEDRLSALKLVQELRKLNLNVEAPVTLSKFGKQIQSAEKNGAKAVAFRGQDEFRDNTFAVKWLKTGVQDIYSNDILGYNKFADKLLNN</sequence>
<proteinExistence type="inferred from homology"/>
<protein>
    <recommendedName>
        <fullName evidence="8">Histidine--tRNA ligase</fullName>
        <ecNumber evidence="8">6.1.1.21</ecNumber>
    </recommendedName>
    <alternativeName>
        <fullName evidence="8">Histidyl-tRNA synthetase</fullName>
        <shortName evidence="8">HisRS</shortName>
    </alternativeName>
</protein>
<dbReference type="PIRSF" id="PIRSF001549">
    <property type="entry name" value="His-tRNA_synth"/>
    <property type="match status" value="1"/>
</dbReference>
<dbReference type="EC" id="6.1.1.21" evidence="8"/>
<dbReference type="SUPFAM" id="SSF55681">
    <property type="entry name" value="Class II aaRS and biotin synthetases"/>
    <property type="match status" value="1"/>
</dbReference>
<feature type="domain" description="Aminoacyl-transfer RNA synthetases class-II family profile" evidence="10">
    <location>
        <begin position="21"/>
        <end position="446"/>
    </location>
</feature>
<evidence type="ECO:0000256" key="2">
    <source>
        <dbReference type="ARBA" id="ARBA00011738"/>
    </source>
</evidence>
<dbReference type="Gene3D" id="3.40.50.800">
    <property type="entry name" value="Anticodon-binding domain"/>
    <property type="match status" value="1"/>
</dbReference>
<evidence type="ECO:0000313" key="11">
    <source>
        <dbReference type="EMBL" id="APJ04118.1"/>
    </source>
</evidence>
<keyword evidence="5 8" id="KW-0648">Protein biosynthesis</keyword>
<feature type="binding site" evidence="9">
    <location>
        <begin position="284"/>
        <end position="285"/>
    </location>
    <ligand>
        <name>L-histidine</name>
        <dbReference type="ChEBI" id="CHEBI:57595"/>
    </ligand>
</feature>
<gene>
    <name evidence="8" type="primary">hisS</name>
    <name evidence="11" type="ORF">AXG55_09440</name>
</gene>
<keyword evidence="8" id="KW-0963">Cytoplasm</keyword>
<evidence type="ECO:0000256" key="5">
    <source>
        <dbReference type="ARBA" id="ARBA00022917"/>
    </source>
</evidence>
<dbReference type="PANTHER" id="PTHR43707">
    <property type="entry name" value="HISTIDYL-TRNA SYNTHETASE"/>
    <property type="match status" value="1"/>
</dbReference>
<feature type="binding site" evidence="9">
    <location>
        <position position="122"/>
    </location>
    <ligand>
        <name>L-histidine</name>
        <dbReference type="ChEBI" id="CHEBI:57595"/>
    </ligand>
</feature>
<dbReference type="InterPro" id="IPR036621">
    <property type="entry name" value="Anticodon-bd_dom_sf"/>
</dbReference>
<dbReference type="EMBL" id="CP017834">
    <property type="protein sequence ID" value="APJ04118.1"/>
    <property type="molecule type" value="Genomic_DNA"/>
</dbReference>
<dbReference type="Gene3D" id="3.30.930.10">
    <property type="entry name" value="Bira Bifunctional Protein, Domain 2"/>
    <property type="match status" value="1"/>
</dbReference>
<keyword evidence="4 8" id="KW-0547">Nucleotide-binding</keyword>
<evidence type="ECO:0000259" key="10">
    <source>
        <dbReference type="PROSITE" id="PS50862"/>
    </source>
</evidence>
<keyword evidence="8" id="KW-0067">ATP-binding</keyword>
<evidence type="ECO:0000256" key="3">
    <source>
        <dbReference type="ARBA" id="ARBA00022598"/>
    </source>
</evidence>
<evidence type="ECO:0000256" key="4">
    <source>
        <dbReference type="ARBA" id="ARBA00022741"/>
    </source>
</evidence>
<keyword evidence="3 8" id="KW-0436">Ligase</keyword>
<dbReference type="OrthoDB" id="5288205at2"/>
<dbReference type="InterPro" id="IPR004154">
    <property type="entry name" value="Anticodon-bd"/>
</dbReference>
<dbReference type="InterPro" id="IPR045864">
    <property type="entry name" value="aa-tRNA-synth_II/BPL/LPL"/>
</dbReference>
<dbReference type="GO" id="GO:0005737">
    <property type="term" value="C:cytoplasm"/>
    <property type="evidence" value="ECO:0007669"/>
    <property type="project" value="UniProtKB-SubCell"/>
</dbReference>
<dbReference type="Pfam" id="PF13393">
    <property type="entry name" value="tRNA-synt_His"/>
    <property type="match status" value="1"/>
</dbReference>
<organism evidence="11 12">
    <name type="scientific">Silvanigrella aquatica</name>
    <dbReference type="NCBI Taxonomy" id="1915309"/>
    <lineage>
        <taxon>Bacteria</taxon>
        <taxon>Pseudomonadati</taxon>
        <taxon>Bdellovibrionota</taxon>
        <taxon>Oligoflexia</taxon>
        <taxon>Silvanigrellales</taxon>
        <taxon>Silvanigrellaceae</taxon>
        <taxon>Silvanigrella</taxon>
    </lineage>
</organism>
<evidence type="ECO:0000256" key="6">
    <source>
        <dbReference type="ARBA" id="ARBA00023146"/>
    </source>
</evidence>
<name>A0A1L4D1P6_9BACT</name>
<dbReference type="InterPro" id="IPR015807">
    <property type="entry name" value="His-tRNA-ligase"/>
</dbReference>
<dbReference type="Pfam" id="PF03129">
    <property type="entry name" value="HGTP_anticodon"/>
    <property type="match status" value="1"/>
</dbReference>
<comment type="similarity">
    <text evidence="1 8">Belongs to the class-II aminoacyl-tRNA synthetase family.</text>
</comment>
<comment type="subunit">
    <text evidence="2 8">Homodimer.</text>
</comment>
<dbReference type="GO" id="GO:0006427">
    <property type="term" value="P:histidyl-tRNA aminoacylation"/>
    <property type="evidence" value="ECO:0007669"/>
    <property type="project" value="UniProtKB-UniRule"/>
</dbReference>
<feature type="binding site" evidence="9">
    <location>
        <position position="136"/>
    </location>
    <ligand>
        <name>L-histidine</name>
        <dbReference type="ChEBI" id="CHEBI:57595"/>
    </ligand>
</feature>
<evidence type="ECO:0000313" key="12">
    <source>
        <dbReference type="Proteomes" id="UP000184731"/>
    </source>
</evidence>
<dbReference type="PANTHER" id="PTHR43707:SF1">
    <property type="entry name" value="HISTIDINE--TRNA LIGASE, MITOCHONDRIAL-RELATED"/>
    <property type="match status" value="1"/>
</dbReference>
<evidence type="ECO:0000256" key="1">
    <source>
        <dbReference type="ARBA" id="ARBA00008226"/>
    </source>
</evidence>
<reference evidence="11 12" key="1">
    <citation type="submission" date="2016-10" db="EMBL/GenBank/DDBJ databases">
        <title>Silvanigrella aquatica sp. nov., isolated from a freshwater lake located in the Black Forest, Germany, description of Silvanigrellaceae fam. nov., Silvanigrellales ord. nov., reclassification of the order Bdellovibrionales in the class Oligoflexia, reclassification of the families Bacteriovoracaceae and Halobacteriovoraceae in the new order Bacteriovoracales ord. nov., and reclassification of the family Pseudobacteriovoracaceae in the order Oligoflexiales.</title>
        <authorList>
            <person name="Hahn M.W."/>
            <person name="Schmidt J."/>
            <person name="Koll U."/>
            <person name="Rohde M."/>
            <person name="Verbag S."/>
            <person name="Pitt A."/>
            <person name="Nakai R."/>
            <person name="Naganuma T."/>
            <person name="Lang E."/>
        </authorList>
    </citation>
    <scope>NUCLEOTIDE SEQUENCE [LARGE SCALE GENOMIC DNA]</scope>
    <source>
        <strain evidence="11 12">MWH-Nonnen-W8red</strain>
    </source>
</reference>
<dbReference type="InterPro" id="IPR004516">
    <property type="entry name" value="HisRS/HisZ"/>
</dbReference>